<dbReference type="Proteomes" id="UP001159363">
    <property type="component" value="Chromosome 2"/>
</dbReference>
<dbReference type="SUPFAM" id="SSF53098">
    <property type="entry name" value="Ribonuclease H-like"/>
    <property type="match status" value="1"/>
</dbReference>
<accession>A0ABQ9I6Y4</accession>
<organism evidence="1 2">
    <name type="scientific">Dryococelus australis</name>
    <dbReference type="NCBI Taxonomy" id="614101"/>
    <lineage>
        <taxon>Eukaryota</taxon>
        <taxon>Metazoa</taxon>
        <taxon>Ecdysozoa</taxon>
        <taxon>Arthropoda</taxon>
        <taxon>Hexapoda</taxon>
        <taxon>Insecta</taxon>
        <taxon>Pterygota</taxon>
        <taxon>Neoptera</taxon>
        <taxon>Polyneoptera</taxon>
        <taxon>Phasmatodea</taxon>
        <taxon>Verophasmatodea</taxon>
        <taxon>Anareolatae</taxon>
        <taxon>Phasmatidae</taxon>
        <taxon>Eurycanthinae</taxon>
        <taxon>Dryococelus</taxon>
    </lineage>
</organism>
<dbReference type="PANTHER" id="PTHR37162">
    <property type="entry name" value="HAT FAMILY DIMERISATION DOMAINCONTAINING PROTEIN-RELATED"/>
    <property type="match status" value="1"/>
</dbReference>
<sequence length="182" mass="20779">MFPDSDIAKNFSYDHTKTSQIITQAIGLCAEEQIINNMRNSLFTLLIDESTDVSVTRQKVIMARIFTTQVETHLYKVVALSGKATRENLFNVVNSSFEEDNIPWQNCISILSDGAKLMVREFNSVLSCIRSKHENVWFLHCTCHVAHLAASHAYSELPDFVNNCREMYAHISKLTGKRQDEF</sequence>
<reference evidence="1 2" key="1">
    <citation type="submission" date="2023-02" db="EMBL/GenBank/DDBJ databases">
        <title>LHISI_Scaffold_Assembly.</title>
        <authorList>
            <person name="Stuart O.P."/>
            <person name="Cleave R."/>
            <person name="Magrath M.J.L."/>
            <person name="Mikheyev A.S."/>
        </authorList>
    </citation>
    <scope>NUCLEOTIDE SEQUENCE [LARGE SCALE GENOMIC DNA]</scope>
    <source>
        <strain evidence="1">Daus_M_001</strain>
        <tissue evidence="1">Leg muscle</tissue>
    </source>
</reference>
<name>A0ABQ9I6Y4_9NEOP</name>
<keyword evidence="2" id="KW-1185">Reference proteome</keyword>
<evidence type="ECO:0008006" key="3">
    <source>
        <dbReference type="Google" id="ProtNLM"/>
    </source>
</evidence>
<proteinExistence type="predicted"/>
<gene>
    <name evidence="1" type="ORF">PR048_004990</name>
</gene>
<dbReference type="PANTHER" id="PTHR37162:SF1">
    <property type="entry name" value="BED-TYPE DOMAIN-CONTAINING PROTEIN"/>
    <property type="match status" value="1"/>
</dbReference>
<evidence type="ECO:0000313" key="1">
    <source>
        <dbReference type="EMBL" id="KAJ8892410.1"/>
    </source>
</evidence>
<dbReference type="InterPro" id="IPR012337">
    <property type="entry name" value="RNaseH-like_sf"/>
</dbReference>
<evidence type="ECO:0000313" key="2">
    <source>
        <dbReference type="Proteomes" id="UP001159363"/>
    </source>
</evidence>
<dbReference type="EMBL" id="JARBHB010000002">
    <property type="protein sequence ID" value="KAJ8892410.1"/>
    <property type="molecule type" value="Genomic_DNA"/>
</dbReference>
<protein>
    <recommendedName>
        <fullName evidence="3">DUF4371 domain-containing protein</fullName>
    </recommendedName>
</protein>
<comment type="caution">
    <text evidence="1">The sequence shown here is derived from an EMBL/GenBank/DDBJ whole genome shotgun (WGS) entry which is preliminary data.</text>
</comment>